<dbReference type="PROSITE" id="PS51257">
    <property type="entry name" value="PROKAR_LIPOPROTEIN"/>
    <property type="match status" value="1"/>
</dbReference>
<protein>
    <submittedName>
        <fullName evidence="1">CLUMA_CG000414, isoform A</fullName>
    </submittedName>
</protein>
<accession>A0A1J1HJU3</accession>
<keyword evidence="2" id="KW-1185">Reference proteome</keyword>
<gene>
    <name evidence="1" type="ORF">CLUMA_CG000414</name>
</gene>
<name>A0A1J1HJU3_9DIPT</name>
<evidence type="ECO:0000313" key="1">
    <source>
        <dbReference type="EMBL" id="CRK86521.1"/>
    </source>
</evidence>
<organism evidence="1 2">
    <name type="scientific">Clunio marinus</name>
    <dbReference type="NCBI Taxonomy" id="568069"/>
    <lineage>
        <taxon>Eukaryota</taxon>
        <taxon>Metazoa</taxon>
        <taxon>Ecdysozoa</taxon>
        <taxon>Arthropoda</taxon>
        <taxon>Hexapoda</taxon>
        <taxon>Insecta</taxon>
        <taxon>Pterygota</taxon>
        <taxon>Neoptera</taxon>
        <taxon>Endopterygota</taxon>
        <taxon>Diptera</taxon>
        <taxon>Nematocera</taxon>
        <taxon>Chironomoidea</taxon>
        <taxon>Chironomidae</taxon>
        <taxon>Clunio</taxon>
    </lineage>
</organism>
<reference evidence="1 2" key="1">
    <citation type="submission" date="2015-04" db="EMBL/GenBank/DDBJ databases">
        <authorList>
            <person name="Syromyatnikov M.Y."/>
            <person name="Popov V.N."/>
        </authorList>
    </citation>
    <scope>NUCLEOTIDE SEQUENCE [LARGE SCALE GENOMIC DNA]</scope>
</reference>
<dbReference type="AlphaFoldDB" id="A0A1J1HJU3"/>
<evidence type="ECO:0000313" key="2">
    <source>
        <dbReference type="Proteomes" id="UP000183832"/>
    </source>
</evidence>
<dbReference type="EMBL" id="CVRI01000001">
    <property type="protein sequence ID" value="CRK86521.1"/>
    <property type="molecule type" value="Genomic_DNA"/>
</dbReference>
<sequence>MRLWQPQNVFPCCPSFASSCRHSQMKNFSKLSHHKQLRSLTIATEFQATNKRRQLVTVTRRQS</sequence>
<dbReference type="Proteomes" id="UP000183832">
    <property type="component" value="Unassembled WGS sequence"/>
</dbReference>
<proteinExistence type="predicted"/>